<dbReference type="HAMAP" id="MF_00147_B">
    <property type="entry name" value="TIM_B"/>
    <property type="match status" value="1"/>
</dbReference>
<protein>
    <recommendedName>
        <fullName evidence="7">Triosephosphate isomerase</fullName>
    </recommendedName>
</protein>
<dbReference type="GO" id="GO:0004807">
    <property type="term" value="F:triose-phosphate isomerase activity"/>
    <property type="evidence" value="ECO:0007669"/>
    <property type="project" value="InterPro"/>
</dbReference>
<gene>
    <name evidence="5" type="ORF">QBZ16_003538</name>
</gene>
<keyword evidence="3" id="KW-0413">Isomerase</keyword>
<evidence type="ECO:0000256" key="3">
    <source>
        <dbReference type="ARBA" id="ARBA00023235"/>
    </source>
</evidence>
<dbReference type="CDD" id="cd00311">
    <property type="entry name" value="TIM"/>
    <property type="match status" value="1"/>
</dbReference>
<dbReference type="AlphaFoldDB" id="A0AAD9II37"/>
<organism evidence="5 6">
    <name type="scientific">Prototheca wickerhamii</name>
    <dbReference type="NCBI Taxonomy" id="3111"/>
    <lineage>
        <taxon>Eukaryota</taxon>
        <taxon>Viridiplantae</taxon>
        <taxon>Chlorophyta</taxon>
        <taxon>core chlorophytes</taxon>
        <taxon>Trebouxiophyceae</taxon>
        <taxon>Chlorellales</taxon>
        <taxon>Chlorellaceae</taxon>
        <taxon>Prototheca</taxon>
    </lineage>
</organism>
<evidence type="ECO:0000313" key="5">
    <source>
        <dbReference type="EMBL" id="KAK2078698.1"/>
    </source>
</evidence>
<evidence type="ECO:0000256" key="2">
    <source>
        <dbReference type="ARBA" id="ARBA00011738"/>
    </source>
</evidence>
<dbReference type="InterPro" id="IPR000652">
    <property type="entry name" value="Triosephosphate_isomerase"/>
</dbReference>
<dbReference type="Gene3D" id="3.20.20.70">
    <property type="entry name" value="Aldolase class I"/>
    <property type="match status" value="1"/>
</dbReference>
<comment type="caution">
    <text evidence="5">The sequence shown here is derived from an EMBL/GenBank/DDBJ whole genome shotgun (WGS) entry which is preliminary data.</text>
</comment>
<reference evidence="5" key="1">
    <citation type="submission" date="2021-01" db="EMBL/GenBank/DDBJ databases">
        <authorList>
            <person name="Eckstrom K.M.E."/>
        </authorList>
    </citation>
    <scope>NUCLEOTIDE SEQUENCE</scope>
    <source>
        <strain evidence="5">UVCC 0001</strain>
    </source>
</reference>
<dbReference type="PANTHER" id="PTHR21139:SF2">
    <property type="entry name" value="TRIOSEPHOSPHATE ISOMERASE"/>
    <property type="match status" value="1"/>
</dbReference>
<dbReference type="NCBIfam" id="TIGR00419">
    <property type="entry name" value="tim"/>
    <property type="match status" value="1"/>
</dbReference>
<dbReference type="GO" id="GO:0046166">
    <property type="term" value="P:glyceraldehyde-3-phosphate biosynthetic process"/>
    <property type="evidence" value="ECO:0007669"/>
    <property type="project" value="TreeGrafter"/>
</dbReference>
<accession>A0AAD9II37</accession>
<dbReference type="SUPFAM" id="SSF51351">
    <property type="entry name" value="Triosephosphate isomerase (TIM)"/>
    <property type="match status" value="1"/>
</dbReference>
<dbReference type="PROSITE" id="PS00171">
    <property type="entry name" value="TIM_1"/>
    <property type="match status" value="1"/>
</dbReference>
<evidence type="ECO:0000256" key="4">
    <source>
        <dbReference type="ARBA" id="ARBA00024331"/>
    </source>
</evidence>
<dbReference type="InterPro" id="IPR020861">
    <property type="entry name" value="Triosephosphate_isomerase_AS"/>
</dbReference>
<evidence type="ECO:0008006" key="7">
    <source>
        <dbReference type="Google" id="ProtNLM"/>
    </source>
</evidence>
<keyword evidence="6" id="KW-1185">Reference proteome</keyword>
<evidence type="ECO:0000313" key="6">
    <source>
        <dbReference type="Proteomes" id="UP001255856"/>
    </source>
</evidence>
<comment type="pathway">
    <text evidence="4">Carbohydrate biosynthesis.</text>
</comment>
<comment type="similarity">
    <text evidence="1">Belongs to the triosephosphate isomerase family.</text>
</comment>
<evidence type="ECO:0000256" key="1">
    <source>
        <dbReference type="ARBA" id="ARBA00007422"/>
    </source>
</evidence>
<name>A0AAD9II37_PROWI</name>
<dbReference type="EMBL" id="JASFZW010000004">
    <property type="protein sequence ID" value="KAK2078698.1"/>
    <property type="molecule type" value="Genomic_DNA"/>
</dbReference>
<dbReference type="Proteomes" id="UP001255856">
    <property type="component" value="Unassembled WGS sequence"/>
</dbReference>
<sequence>MIGAVPVLCGGRPLAGSGRLQAMPSRPTRMVAASAAKGPFFVGGNWKANSTTSSVKQLVEELNQGSIPDSVEVVVAPPFVYLDQVQSSLGRPYQLSAQNCWRGKNGAFTGEITADMLADKGINWVILGHSERRALMGEEDSVVGAKVAYALSKGLKVIACIGETLEERESGRMFDVLGAQMRAIADAVGDWEPVVVAYEPVWAIGTGKVASPEQAQEVHAWLRDWLNNKVGEDTAASIRIIYGGSVSDANAGQLAQQPDVDGFLVGGASLKGPAFVKICGAHAAVAGASA</sequence>
<dbReference type="Pfam" id="PF00121">
    <property type="entry name" value="TIM"/>
    <property type="match status" value="1"/>
</dbReference>
<dbReference type="GO" id="GO:0006096">
    <property type="term" value="P:glycolytic process"/>
    <property type="evidence" value="ECO:0007669"/>
    <property type="project" value="InterPro"/>
</dbReference>
<dbReference type="GO" id="GO:0019563">
    <property type="term" value="P:glycerol catabolic process"/>
    <property type="evidence" value="ECO:0007669"/>
    <property type="project" value="TreeGrafter"/>
</dbReference>
<dbReference type="FunFam" id="3.20.20.70:FF:000025">
    <property type="entry name" value="Triosephosphate isomerase"/>
    <property type="match status" value="1"/>
</dbReference>
<dbReference type="InterPro" id="IPR022896">
    <property type="entry name" value="TrioseP_Isoase_bac/euk"/>
</dbReference>
<dbReference type="PANTHER" id="PTHR21139">
    <property type="entry name" value="TRIOSEPHOSPHATE ISOMERASE"/>
    <property type="match status" value="1"/>
</dbReference>
<comment type="subunit">
    <text evidence="2">Homodimer.</text>
</comment>
<dbReference type="GO" id="GO:0006094">
    <property type="term" value="P:gluconeogenesis"/>
    <property type="evidence" value="ECO:0007669"/>
    <property type="project" value="TreeGrafter"/>
</dbReference>
<proteinExistence type="inferred from homology"/>
<dbReference type="InterPro" id="IPR035990">
    <property type="entry name" value="TIM_sf"/>
</dbReference>
<dbReference type="GO" id="GO:0005829">
    <property type="term" value="C:cytosol"/>
    <property type="evidence" value="ECO:0007669"/>
    <property type="project" value="TreeGrafter"/>
</dbReference>
<dbReference type="InterPro" id="IPR013785">
    <property type="entry name" value="Aldolase_TIM"/>
</dbReference>
<dbReference type="PROSITE" id="PS51440">
    <property type="entry name" value="TIM_2"/>
    <property type="match status" value="1"/>
</dbReference>